<feature type="transmembrane region" description="Helical" evidence="8">
    <location>
        <begin position="35"/>
        <end position="57"/>
    </location>
</feature>
<protein>
    <submittedName>
        <fullName evidence="9">AguA protein</fullName>
    </submittedName>
</protein>
<dbReference type="InterPro" id="IPR018227">
    <property type="entry name" value="Amino_acid_transport_2"/>
</dbReference>
<evidence type="ECO:0000256" key="2">
    <source>
        <dbReference type="ARBA" id="ARBA00022448"/>
    </source>
</evidence>
<organism evidence="9 10">
    <name type="scientific">Symbiodinium necroappetens</name>
    <dbReference type="NCBI Taxonomy" id="1628268"/>
    <lineage>
        <taxon>Eukaryota</taxon>
        <taxon>Sar</taxon>
        <taxon>Alveolata</taxon>
        <taxon>Dinophyceae</taxon>
        <taxon>Suessiales</taxon>
        <taxon>Symbiodiniaceae</taxon>
        <taxon>Symbiodinium</taxon>
    </lineage>
</organism>
<evidence type="ECO:0000256" key="1">
    <source>
        <dbReference type="ARBA" id="ARBA00004429"/>
    </source>
</evidence>
<evidence type="ECO:0000256" key="4">
    <source>
        <dbReference type="ARBA" id="ARBA00022519"/>
    </source>
</evidence>
<evidence type="ECO:0000256" key="3">
    <source>
        <dbReference type="ARBA" id="ARBA00022475"/>
    </source>
</evidence>
<proteinExistence type="predicted"/>
<keyword evidence="10" id="KW-1185">Reference proteome</keyword>
<evidence type="ECO:0000256" key="6">
    <source>
        <dbReference type="ARBA" id="ARBA00022989"/>
    </source>
</evidence>
<evidence type="ECO:0000313" key="10">
    <source>
        <dbReference type="Proteomes" id="UP000601435"/>
    </source>
</evidence>
<feature type="transmembrane region" description="Helical" evidence="8">
    <location>
        <begin position="108"/>
        <end position="127"/>
    </location>
</feature>
<feature type="transmembrane region" description="Helical" evidence="8">
    <location>
        <begin position="77"/>
        <end position="96"/>
    </location>
</feature>
<evidence type="ECO:0000256" key="7">
    <source>
        <dbReference type="ARBA" id="ARBA00023136"/>
    </source>
</evidence>
<feature type="transmembrane region" description="Helical" evidence="8">
    <location>
        <begin position="177"/>
        <end position="201"/>
    </location>
</feature>
<feature type="non-terminal residue" evidence="9">
    <location>
        <position position="1"/>
    </location>
</feature>
<feature type="transmembrane region" description="Helical" evidence="8">
    <location>
        <begin position="147"/>
        <end position="165"/>
    </location>
</feature>
<keyword evidence="4" id="KW-0997">Cell inner membrane</keyword>
<feature type="transmembrane region" description="Helical" evidence="8">
    <location>
        <begin position="6"/>
        <end position="23"/>
    </location>
</feature>
<dbReference type="Pfam" id="PF03222">
    <property type="entry name" value="Trp_Tyr_perm"/>
    <property type="match status" value="1"/>
</dbReference>
<dbReference type="PANTHER" id="PTHR32195">
    <property type="entry name" value="OS07G0662800 PROTEIN"/>
    <property type="match status" value="1"/>
</dbReference>
<gene>
    <name evidence="9" type="primary">aguA</name>
    <name evidence="9" type="ORF">SNEC2469_LOCUS23549</name>
</gene>
<reference evidence="9" key="1">
    <citation type="submission" date="2021-02" db="EMBL/GenBank/DDBJ databases">
        <authorList>
            <person name="Dougan E. K."/>
            <person name="Rhodes N."/>
            <person name="Thang M."/>
            <person name="Chan C."/>
        </authorList>
    </citation>
    <scope>NUCLEOTIDE SEQUENCE</scope>
</reference>
<evidence type="ECO:0000256" key="5">
    <source>
        <dbReference type="ARBA" id="ARBA00022692"/>
    </source>
</evidence>
<dbReference type="EMBL" id="CAJNJA010044042">
    <property type="protein sequence ID" value="CAE7798887.1"/>
    <property type="molecule type" value="Genomic_DNA"/>
</dbReference>
<dbReference type="AlphaFoldDB" id="A0A812YVY0"/>
<dbReference type="GO" id="GO:0003333">
    <property type="term" value="P:amino acid transmembrane transport"/>
    <property type="evidence" value="ECO:0007669"/>
    <property type="project" value="InterPro"/>
</dbReference>
<dbReference type="OrthoDB" id="434845at2759"/>
<comment type="caution">
    <text evidence="9">The sequence shown here is derived from an EMBL/GenBank/DDBJ whole genome shotgun (WGS) entry which is preliminary data.</text>
</comment>
<keyword evidence="5 8" id="KW-0812">Transmembrane</keyword>
<comment type="subcellular location">
    <subcellularLocation>
        <location evidence="1">Cell inner membrane</location>
        <topology evidence="1">Multi-pass membrane protein</topology>
    </subcellularLocation>
</comment>
<keyword evidence="7 8" id="KW-0472">Membrane</keyword>
<keyword evidence="6 8" id="KW-1133">Transmembrane helix</keyword>
<feature type="non-terminal residue" evidence="9">
    <location>
        <position position="248"/>
    </location>
</feature>
<sequence length="248" mass="25770">MVGLWSFILAQAFIVVDVIISASKKAGRPVSFATVAGETFGPIGAAGVCGLFLMLMLLTHVSQFAKGGELLASMLHLPYAAGVLLVAAGLSGFAQLGPARVVTGANTMLTVGFMAAVSALFTVGAPLMQWDRLTRCDWGACADQMPAVLQILIFLEVLPTVCRTVNFDRARARRVLVVGALILLSLNLGWSILGMGLVAWSGGAMSDPVEVLLQAGGAISGVLKVLSLCAISTTVVGTNLSLQSFFND</sequence>
<keyword evidence="3" id="KW-1003">Cell membrane</keyword>
<keyword evidence="2" id="KW-0813">Transport</keyword>
<evidence type="ECO:0000256" key="8">
    <source>
        <dbReference type="SAM" id="Phobius"/>
    </source>
</evidence>
<feature type="transmembrane region" description="Helical" evidence="8">
    <location>
        <begin position="221"/>
        <end position="242"/>
    </location>
</feature>
<evidence type="ECO:0000313" key="9">
    <source>
        <dbReference type="EMBL" id="CAE7798887.1"/>
    </source>
</evidence>
<name>A0A812YVY0_9DINO</name>
<accession>A0A812YVY0</accession>
<dbReference type="PANTHER" id="PTHR32195:SF26">
    <property type="entry name" value="TRYPTOPHAN OR TYROSINE TRANSPORTER PROTEIN"/>
    <property type="match status" value="1"/>
</dbReference>
<dbReference type="GO" id="GO:0005886">
    <property type="term" value="C:plasma membrane"/>
    <property type="evidence" value="ECO:0007669"/>
    <property type="project" value="UniProtKB-SubCell"/>
</dbReference>
<dbReference type="Proteomes" id="UP000601435">
    <property type="component" value="Unassembled WGS sequence"/>
</dbReference>